<organism evidence="4 5">
    <name type="scientific">Saccoglossus kowalevskii</name>
    <name type="common">Acorn worm</name>
    <dbReference type="NCBI Taxonomy" id="10224"/>
    <lineage>
        <taxon>Eukaryota</taxon>
        <taxon>Metazoa</taxon>
        <taxon>Hemichordata</taxon>
        <taxon>Enteropneusta</taxon>
        <taxon>Harrimaniidae</taxon>
        <taxon>Saccoglossus</taxon>
    </lineage>
</organism>
<gene>
    <name evidence="5" type="primary">LOC102806700</name>
</gene>
<keyword evidence="4" id="KW-1185">Reference proteome</keyword>
<evidence type="ECO:0000256" key="2">
    <source>
        <dbReference type="ARBA" id="ARBA00023180"/>
    </source>
</evidence>
<dbReference type="GeneID" id="102806700"/>
<name>A0ABM0M694_SACKO</name>
<keyword evidence="2" id="KW-0325">Glycoprotein</keyword>
<evidence type="ECO:0000313" key="4">
    <source>
        <dbReference type="Proteomes" id="UP000694865"/>
    </source>
</evidence>
<dbReference type="Pfam" id="PF19272">
    <property type="entry name" value="ASMase_C"/>
    <property type="match status" value="1"/>
</dbReference>
<evidence type="ECO:0000259" key="3">
    <source>
        <dbReference type="Pfam" id="PF19272"/>
    </source>
</evidence>
<evidence type="ECO:0000256" key="1">
    <source>
        <dbReference type="ARBA" id="ARBA00022801"/>
    </source>
</evidence>
<feature type="domain" description="Sphingomyelin phosphodiesterase C-terminal" evidence="3">
    <location>
        <begin position="1"/>
        <end position="78"/>
    </location>
</feature>
<sequence>MNLTDANLTGNTTWFKEYSAKSAFNMTSLLPADWQKVVDTFKKNDTLFQEFYRYYNKLHVTSSCDDACKKSMICDLQTARSSDPSLCKDDFFGDVTKLRKQQALC</sequence>
<proteinExistence type="predicted"/>
<reference evidence="5" key="1">
    <citation type="submission" date="2025-08" db="UniProtKB">
        <authorList>
            <consortium name="RefSeq"/>
        </authorList>
    </citation>
    <scope>IDENTIFICATION</scope>
    <source>
        <tissue evidence="5">Testes</tissue>
    </source>
</reference>
<protein>
    <submittedName>
        <fullName evidence="5">Acid sphingomyelinase-like phosphodiesterase 3a-like</fullName>
    </submittedName>
</protein>
<keyword evidence="1" id="KW-0378">Hydrolase</keyword>
<dbReference type="PANTHER" id="PTHR10340">
    <property type="entry name" value="SPHINGOMYELIN PHOSPHODIESTERASE"/>
    <property type="match status" value="1"/>
</dbReference>
<dbReference type="PANTHER" id="PTHR10340:SF34">
    <property type="entry name" value="SPHINGOMYELIN PHOSPHODIESTERASE"/>
    <property type="match status" value="1"/>
</dbReference>
<dbReference type="InterPro" id="IPR045473">
    <property type="entry name" value="ASM_C"/>
</dbReference>
<dbReference type="Proteomes" id="UP000694865">
    <property type="component" value="Unplaced"/>
</dbReference>
<accession>A0ABM0M694</accession>
<dbReference type="RefSeq" id="XP_006815535.1">
    <property type="nucleotide sequence ID" value="XM_006815472.1"/>
</dbReference>
<evidence type="ECO:0000313" key="5">
    <source>
        <dbReference type="RefSeq" id="XP_006815535.1"/>
    </source>
</evidence>